<comment type="caution">
    <text evidence="1">The sequence shown here is derived from an EMBL/GenBank/DDBJ whole genome shotgun (WGS) entry which is preliminary data.</text>
</comment>
<accession>A0ABW6K1Q0</accession>
<dbReference type="Proteomes" id="UP001601058">
    <property type="component" value="Unassembled WGS sequence"/>
</dbReference>
<reference evidence="1 2" key="1">
    <citation type="submission" date="2024-08" db="EMBL/GenBank/DDBJ databases">
        <title>Two novel Cytobacillus novel species.</title>
        <authorList>
            <person name="Liu G."/>
        </authorList>
    </citation>
    <scope>NUCLEOTIDE SEQUENCE [LARGE SCALE GENOMIC DNA]</scope>
    <source>
        <strain evidence="1 2">FJAT-53684</strain>
    </source>
</reference>
<dbReference type="EMBL" id="JBIACJ010000010">
    <property type="protein sequence ID" value="MFE8698106.1"/>
    <property type="molecule type" value="Genomic_DNA"/>
</dbReference>
<evidence type="ECO:0000313" key="2">
    <source>
        <dbReference type="Proteomes" id="UP001601058"/>
    </source>
</evidence>
<evidence type="ECO:0000313" key="1">
    <source>
        <dbReference type="EMBL" id="MFE8698106.1"/>
    </source>
</evidence>
<keyword evidence="2" id="KW-1185">Reference proteome</keyword>
<sequence>MPNEEGGGIMSSLYFNGIRQEGNYLKIHNHPTFFDALQLLRTQSSKSYQRIPLRKNSILYFYYTEDQIQQSARCKIDLINRSIRMDSEHPGKYSFLSCFLIKERNHVMYLTHKPNLTEKAKVKNQLPCLEESK</sequence>
<dbReference type="RefSeq" id="WP_389222175.1">
    <property type="nucleotide sequence ID" value="NZ_JBIACJ010000010.1"/>
</dbReference>
<organism evidence="1 2">
    <name type="scientific">Cytobacillus mangrovibacter</name>
    <dbReference type="NCBI Taxonomy" id="3299024"/>
    <lineage>
        <taxon>Bacteria</taxon>
        <taxon>Bacillati</taxon>
        <taxon>Bacillota</taxon>
        <taxon>Bacilli</taxon>
        <taxon>Bacillales</taxon>
        <taxon>Bacillaceae</taxon>
        <taxon>Cytobacillus</taxon>
    </lineage>
</organism>
<proteinExistence type="predicted"/>
<name>A0ABW6K1Q0_9BACI</name>
<protein>
    <submittedName>
        <fullName evidence="1">Uncharacterized protein</fullName>
    </submittedName>
</protein>
<gene>
    <name evidence="1" type="ORF">ACFYKT_17320</name>
</gene>